<dbReference type="InterPro" id="IPR036388">
    <property type="entry name" value="WH-like_DNA-bd_sf"/>
</dbReference>
<dbReference type="OrthoDB" id="4463574at2"/>
<dbReference type="InterPro" id="IPR039422">
    <property type="entry name" value="MarR/SlyA-like"/>
</dbReference>
<dbReference type="Gene3D" id="1.10.10.10">
    <property type="entry name" value="Winged helix-like DNA-binding domain superfamily/Winged helix DNA-binding domain"/>
    <property type="match status" value="1"/>
</dbReference>
<dbReference type="PANTHER" id="PTHR33164">
    <property type="entry name" value="TRANSCRIPTIONAL REGULATOR, MARR FAMILY"/>
    <property type="match status" value="1"/>
</dbReference>
<dbReference type="AlphaFoldDB" id="A0A4U0S2W1"/>
<evidence type="ECO:0000313" key="2">
    <source>
        <dbReference type="EMBL" id="TKA03230.1"/>
    </source>
</evidence>
<dbReference type="InterPro" id="IPR036390">
    <property type="entry name" value="WH_DNA-bd_sf"/>
</dbReference>
<dbReference type="GO" id="GO:0006950">
    <property type="term" value="P:response to stress"/>
    <property type="evidence" value="ECO:0007669"/>
    <property type="project" value="TreeGrafter"/>
</dbReference>
<dbReference type="InterPro" id="IPR000835">
    <property type="entry name" value="HTH_MarR-typ"/>
</dbReference>
<gene>
    <name evidence="2" type="ORF">FCI23_36355</name>
</gene>
<dbReference type="Proteomes" id="UP000305778">
    <property type="component" value="Unassembled WGS sequence"/>
</dbReference>
<protein>
    <submittedName>
        <fullName evidence="2">MarR family transcriptional regulator</fullName>
    </submittedName>
</protein>
<evidence type="ECO:0000313" key="3">
    <source>
        <dbReference type="Proteomes" id="UP000305778"/>
    </source>
</evidence>
<evidence type="ECO:0000259" key="1">
    <source>
        <dbReference type="PROSITE" id="PS50995"/>
    </source>
</evidence>
<dbReference type="SUPFAM" id="SSF46785">
    <property type="entry name" value="Winged helix' DNA-binding domain"/>
    <property type="match status" value="1"/>
</dbReference>
<keyword evidence="3" id="KW-1185">Reference proteome</keyword>
<organism evidence="2 3">
    <name type="scientific">Actinacidiphila oryziradicis</name>
    <dbReference type="NCBI Taxonomy" id="2571141"/>
    <lineage>
        <taxon>Bacteria</taxon>
        <taxon>Bacillati</taxon>
        <taxon>Actinomycetota</taxon>
        <taxon>Actinomycetes</taxon>
        <taxon>Kitasatosporales</taxon>
        <taxon>Streptomycetaceae</taxon>
        <taxon>Actinacidiphila</taxon>
    </lineage>
</organism>
<name>A0A4U0S2W1_9ACTN</name>
<dbReference type="EMBL" id="SUMC01000054">
    <property type="protein sequence ID" value="TKA03230.1"/>
    <property type="molecule type" value="Genomic_DNA"/>
</dbReference>
<comment type="caution">
    <text evidence="2">The sequence shown here is derived from an EMBL/GenBank/DDBJ whole genome shotgun (WGS) entry which is preliminary data.</text>
</comment>
<accession>A0A4U0S2W1</accession>
<dbReference type="PROSITE" id="PS50995">
    <property type="entry name" value="HTH_MARR_2"/>
    <property type="match status" value="1"/>
</dbReference>
<reference evidence="2 3" key="1">
    <citation type="submission" date="2019-04" db="EMBL/GenBank/DDBJ databases">
        <title>Streptomyces oryziradicis sp. nov., a novel actinomycete isolated from rhizosphere soil of rice (Oryza sativa L.).</title>
        <authorList>
            <person name="Li C."/>
        </authorList>
    </citation>
    <scope>NUCLEOTIDE SEQUENCE [LARGE SCALE GENOMIC DNA]</scope>
    <source>
        <strain evidence="2 3">NEAU-C40</strain>
    </source>
</reference>
<proteinExistence type="predicted"/>
<sequence length="97" mass="10604">MMDGTNVVGLLNELEAEQLIERRRSPQDRRRHVVELTANGLELLGKAERALAAAENEVLAALDETQRDALYNLLQQAANGEASASCTEAWATNRSAL</sequence>
<feature type="domain" description="HTH marR-type" evidence="1">
    <location>
        <begin position="1"/>
        <end position="79"/>
    </location>
</feature>
<dbReference type="PANTHER" id="PTHR33164:SF43">
    <property type="entry name" value="HTH-TYPE TRANSCRIPTIONAL REPRESSOR YETL"/>
    <property type="match status" value="1"/>
</dbReference>
<dbReference type="GO" id="GO:0003700">
    <property type="term" value="F:DNA-binding transcription factor activity"/>
    <property type="evidence" value="ECO:0007669"/>
    <property type="project" value="InterPro"/>
</dbReference>
<dbReference type="PRINTS" id="PR00598">
    <property type="entry name" value="HTHMARR"/>
</dbReference>